<dbReference type="OrthoDB" id="3908637at2759"/>
<accession>A0A0N1NZY7</accession>
<name>A0A0N1NZY7_9EURO</name>
<evidence type="ECO:0008006" key="4">
    <source>
        <dbReference type="Google" id="ProtNLM"/>
    </source>
</evidence>
<feature type="compositionally biased region" description="Acidic residues" evidence="1">
    <location>
        <begin position="1"/>
        <end position="11"/>
    </location>
</feature>
<gene>
    <name evidence="2" type="ORF">AB675_1909</name>
</gene>
<keyword evidence="3" id="KW-1185">Reference proteome</keyword>
<evidence type="ECO:0000313" key="3">
    <source>
        <dbReference type="Proteomes" id="UP000038010"/>
    </source>
</evidence>
<sequence length="148" mass="16710">MEDTDNPEDVQESNIATQDDEKKSTDSVEAKKSQPTNTQRFYLTRGNSAIQAFNDRRWKACYSISTELLADPRLPSFWRAQCNLLMATRDDPTAVEYAKSAVKWADRVLEHKPTDAALLKIRREAQSILDDQPDTAEDAGTPDPPPKK</sequence>
<evidence type="ECO:0000256" key="1">
    <source>
        <dbReference type="SAM" id="MobiDB-lite"/>
    </source>
</evidence>
<dbReference type="Proteomes" id="UP000038010">
    <property type="component" value="Unassembled WGS sequence"/>
</dbReference>
<protein>
    <recommendedName>
        <fullName evidence="4">Translocation protein sec72</fullName>
    </recommendedName>
</protein>
<dbReference type="AlphaFoldDB" id="A0A0N1NZY7"/>
<feature type="compositionally biased region" description="Polar residues" evidence="1">
    <location>
        <begin position="33"/>
        <end position="42"/>
    </location>
</feature>
<dbReference type="EMBL" id="LFJN01000006">
    <property type="protein sequence ID" value="KPI42712.1"/>
    <property type="molecule type" value="Genomic_DNA"/>
</dbReference>
<reference evidence="2 3" key="1">
    <citation type="submission" date="2015-06" db="EMBL/GenBank/DDBJ databases">
        <title>Draft genome of the ant-associated black yeast Phialophora attae CBS 131958.</title>
        <authorList>
            <person name="Moreno L.F."/>
            <person name="Stielow B.J."/>
            <person name="de Hoog S."/>
            <person name="Vicente V.A."/>
            <person name="Weiss V.A."/>
            <person name="de Vries M."/>
            <person name="Cruz L.M."/>
            <person name="Souza E.M."/>
        </authorList>
    </citation>
    <scope>NUCLEOTIDE SEQUENCE [LARGE SCALE GENOMIC DNA]</scope>
    <source>
        <strain evidence="2 3">CBS 131958</strain>
    </source>
</reference>
<dbReference type="RefSeq" id="XP_018002675.1">
    <property type="nucleotide sequence ID" value="XM_018141836.1"/>
</dbReference>
<feature type="compositionally biased region" description="Basic and acidic residues" evidence="1">
    <location>
        <begin position="19"/>
        <end position="32"/>
    </location>
</feature>
<comment type="caution">
    <text evidence="2">The sequence shown here is derived from an EMBL/GenBank/DDBJ whole genome shotgun (WGS) entry which is preliminary data.</text>
</comment>
<dbReference type="VEuPathDB" id="FungiDB:AB675_1909"/>
<feature type="region of interest" description="Disordered" evidence="1">
    <location>
        <begin position="1"/>
        <end position="42"/>
    </location>
</feature>
<organism evidence="2 3">
    <name type="scientific">Cyphellophora attinorum</name>
    <dbReference type="NCBI Taxonomy" id="1664694"/>
    <lineage>
        <taxon>Eukaryota</taxon>
        <taxon>Fungi</taxon>
        <taxon>Dikarya</taxon>
        <taxon>Ascomycota</taxon>
        <taxon>Pezizomycotina</taxon>
        <taxon>Eurotiomycetes</taxon>
        <taxon>Chaetothyriomycetidae</taxon>
        <taxon>Chaetothyriales</taxon>
        <taxon>Cyphellophoraceae</taxon>
        <taxon>Cyphellophora</taxon>
    </lineage>
</organism>
<proteinExistence type="predicted"/>
<dbReference type="GeneID" id="28733716"/>
<feature type="region of interest" description="Disordered" evidence="1">
    <location>
        <begin position="123"/>
        <end position="148"/>
    </location>
</feature>
<evidence type="ECO:0000313" key="2">
    <source>
        <dbReference type="EMBL" id="KPI42712.1"/>
    </source>
</evidence>